<dbReference type="InterPro" id="IPR027417">
    <property type="entry name" value="P-loop_NTPase"/>
</dbReference>
<dbReference type="Pfam" id="PF23559">
    <property type="entry name" value="WHD_DRP"/>
    <property type="match status" value="1"/>
</dbReference>
<dbReference type="EMBL" id="JBBPBM010000038">
    <property type="protein sequence ID" value="KAK8527394.1"/>
    <property type="molecule type" value="Genomic_DNA"/>
</dbReference>
<evidence type="ECO:0000256" key="3">
    <source>
        <dbReference type="ARBA" id="ARBA00022737"/>
    </source>
</evidence>
<name>A0ABR2D0Y7_9ROSI</name>
<evidence type="ECO:0000259" key="9">
    <source>
        <dbReference type="Pfam" id="PF23247"/>
    </source>
</evidence>
<comment type="caution">
    <text evidence="11">The sequence shown here is derived from an EMBL/GenBank/DDBJ whole genome shotgun (WGS) entry which is preliminary data.</text>
</comment>
<dbReference type="InterPro" id="IPR032675">
    <property type="entry name" value="LRR_dom_sf"/>
</dbReference>
<accession>A0ABR2D0Y7</accession>
<protein>
    <recommendedName>
        <fullName evidence="13">NB-ARC domain-containing protein</fullName>
    </recommendedName>
</protein>
<evidence type="ECO:0000259" key="10">
    <source>
        <dbReference type="Pfam" id="PF23559"/>
    </source>
</evidence>
<dbReference type="InterPro" id="IPR057135">
    <property type="entry name" value="At4g27190-like_LRR"/>
</dbReference>
<reference evidence="11 12" key="1">
    <citation type="journal article" date="2024" name="G3 (Bethesda)">
        <title>Genome assembly of Hibiscus sabdariffa L. provides insights into metabolisms of medicinal natural products.</title>
        <authorList>
            <person name="Kim T."/>
        </authorList>
    </citation>
    <scope>NUCLEOTIDE SEQUENCE [LARGE SCALE GENOMIC DNA]</scope>
    <source>
        <strain evidence="11">TK-2024</strain>
        <tissue evidence="11">Old leaves</tissue>
    </source>
</reference>
<feature type="domain" description="Disease resistance protein winged helix" evidence="10">
    <location>
        <begin position="386"/>
        <end position="453"/>
    </location>
</feature>
<evidence type="ECO:0000313" key="11">
    <source>
        <dbReference type="EMBL" id="KAK8527394.1"/>
    </source>
</evidence>
<evidence type="ECO:0000256" key="6">
    <source>
        <dbReference type="ARBA" id="ARBA00022840"/>
    </source>
</evidence>
<dbReference type="InterPro" id="IPR042197">
    <property type="entry name" value="Apaf_helical"/>
</dbReference>
<organism evidence="11 12">
    <name type="scientific">Hibiscus sabdariffa</name>
    <name type="common">roselle</name>
    <dbReference type="NCBI Taxonomy" id="183260"/>
    <lineage>
        <taxon>Eukaryota</taxon>
        <taxon>Viridiplantae</taxon>
        <taxon>Streptophyta</taxon>
        <taxon>Embryophyta</taxon>
        <taxon>Tracheophyta</taxon>
        <taxon>Spermatophyta</taxon>
        <taxon>Magnoliopsida</taxon>
        <taxon>eudicotyledons</taxon>
        <taxon>Gunneridae</taxon>
        <taxon>Pentapetalae</taxon>
        <taxon>rosids</taxon>
        <taxon>malvids</taxon>
        <taxon>Malvales</taxon>
        <taxon>Malvaceae</taxon>
        <taxon>Malvoideae</taxon>
        <taxon>Hibiscus</taxon>
    </lineage>
</organism>
<dbReference type="SUPFAM" id="SSF52540">
    <property type="entry name" value="P-loop containing nucleoside triphosphate hydrolases"/>
    <property type="match status" value="1"/>
</dbReference>
<evidence type="ECO:0000313" key="12">
    <source>
        <dbReference type="Proteomes" id="UP001472677"/>
    </source>
</evidence>
<dbReference type="Gene3D" id="1.10.10.10">
    <property type="entry name" value="Winged helix-like DNA-binding domain superfamily/Winged helix DNA-binding domain"/>
    <property type="match status" value="1"/>
</dbReference>
<dbReference type="Gene3D" id="1.10.8.430">
    <property type="entry name" value="Helical domain of apoptotic protease-activating factors"/>
    <property type="match status" value="1"/>
</dbReference>
<evidence type="ECO:0000256" key="7">
    <source>
        <dbReference type="SAM" id="Coils"/>
    </source>
</evidence>
<evidence type="ECO:0008006" key="13">
    <source>
        <dbReference type="Google" id="ProtNLM"/>
    </source>
</evidence>
<dbReference type="InterPro" id="IPR036388">
    <property type="entry name" value="WH-like_DNA-bd_sf"/>
</dbReference>
<evidence type="ECO:0000256" key="5">
    <source>
        <dbReference type="ARBA" id="ARBA00022821"/>
    </source>
</evidence>
<evidence type="ECO:0000256" key="4">
    <source>
        <dbReference type="ARBA" id="ARBA00022741"/>
    </source>
</evidence>
<keyword evidence="3" id="KW-0677">Repeat</keyword>
<dbReference type="PANTHER" id="PTHR33463:SF187">
    <property type="entry name" value="AND NB-ARC DOMAIN DISEASE RESISTANCE PROTEIN, PUTATIVE-RELATED"/>
    <property type="match status" value="1"/>
</dbReference>
<dbReference type="InterPro" id="IPR002182">
    <property type="entry name" value="NB-ARC"/>
</dbReference>
<keyword evidence="7" id="KW-0175">Coiled coil</keyword>
<dbReference type="SUPFAM" id="SSF52058">
    <property type="entry name" value="L domain-like"/>
    <property type="match status" value="1"/>
</dbReference>
<keyword evidence="4" id="KW-0547">Nucleotide-binding</keyword>
<dbReference type="Pfam" id="PF00931">
    <property type="entry name" value="NB-ARC"/>
    <property type="match status" value="1"/>
</dbReference>
<feature type="domain" description="NB-ARC" evidence="8">
    <location>
        <begin position="137"/>
        <end position="298"/>
    </location>
</feature>
<dbReference type="Gene3D" id="3.40.50.300">
    <property type="entry name" value="P-loop containing nucleotide triphosphate hydrolases"/>
    <property type="match status" value="1"/>
</dbReference>
<dbReference type="InterPro" id="IPR058922">
    <property type="entry name" value="WHD_DRP"/>
</dbReference>
<evidence type="ECO:0000256" key="1">
    <source>
        <dbReference type="ARBA" id="ARBA00008894"/>
    </source>
</evidence>
<feature type="coiled-coil region" evidence="7">
    <location>
        <begin position="58"/>
        <end position="85"/>
    </location>
</feature>
<sequence>METLANKISTHLENHINLDQNFVRLKRKLEELNGVKEDVGSSIRRLEMKPRKKLKTEVAVWLQNVERINGEVQNLEEQVRGSNILSRIGNKILETTKEIEDLFQKVKSFDGLDIDDARWIGQALSTTKLIGQVAVELMNKVWAHLMDNGVLRIGVWGMGGVGKTTIMKLINNQLLKENAKFNIVIWITVSKETRIKILQNRIARAIDVSLSEDDDATKRAGIIHETMTQKGRYVLILDDVWDKLSLEEIGVPEPCDGSKLVVTTRSLDVCSYFGCLEIRMRTLPKQDALNLFLEKVGRDVLTYEGLPPIVESVSEKCGGLPLAIVTVASSMKGVSDIHEWRNAFNELNKQVKGENGMDEKVLQQLMFSYNRLEDETLKHCFLCCALYPKDYDISIYELFELWTSEGFMEGMDSSQAELDRAHTILNKLENNCLLEKGALQCEVKLHDLVRNMALRITSENPRFLVRAGVELKELPGAEQWSEDLEKVSLMDNWGLQIPPHISSPNCPILTTLLLSGCFIKSIPDCFFQQMPALKFLDLSMTALKSLSNSVSGLKNLTVLLLFACRSLEKVPSFSKLKALWDLDLSRANIKNLPYGMNRLVNLRTLKLANIKNVTKIPNGILPNLSSLRHLDVGRTLVEGHVGALRKLEYFSGRFYDVEELNKYVEALDEGPRIYNISVGRESSDWKLKLYPKYIGLIGLDIIKDVNADHMIKLPCDVDQLSVEDCKVCGTLFSWFISMPHPSFSSLCQIDIYNCQKLKKLLSFDVLKELQKLQQIDVSFCGAMEEIIASDSEEGIGTTIQVVLPEFYCLRLKNLPELKSICSADGVMVCDSLGEIHINQCPKLKRMPFTLSQLLDNSEQSLRMIHIHPKKLWESLEWDQPNAKSLLQPFLYDSDYDTDYDSDFHLLIETEDGSDQ</sequence>
<keyword evidence="12" id="KW-1185">Reference proteome</keyword>
<keyword evidence="6" id="KW-0067">ATP-binding</keyword>
<keyword evidence="5" id="KW-0611">Plant defense</keyword>
<evidence type="ECO:0000259" key="8">
    <source>
        <dbReference type="Pfam" id="PF00931"/>
    </source>
</evidence>
<dbReference type="Proteomes" id="UP001472677">
    <property type="component" value="Unassembled WGS sequence"/>
</dbReference>
<comment type="similarity">
    <text evidence="1">Belongs to the disease resistance NB-LRR family.</text>
</comment>
<dbReference type="InterPro" id="IPR050905">
    <property type="entry name" value="Plant_NBS-LRR"/>
</dbReference>
<dbReference type="PRINTS" id="PR00364">
    <property type="entry name" value="DISEASERSIST"/>
</dbReference>
<dbReference type="Gene3D" id="3.80.10.10">
    <property type="entry name" value="Ribonuclease Inhibitor"/>
    <property type="match status" value="1"/>
</dbReference>
<feature type="domain" description="Disease resistance protein At4g27190-like leucine-rich repeats" evidence="9">
    <location>
        <begin position="737"/>
        <end position="846"/>
    </location>
</feature>
<proteinExistence type="inferred from homology"/>
<evidence type="ECO:0000256" key="2">
    <source>
        <dbReference type="ARBA" id="ARBA00022614"/>
    </source>
</evidence>
<dbReference type="InterPro" id="IPR001611">
    <property type="entry name" value="Leu-rich_rpt"/>
</dbReference>
<dbReference type="PANTHER" id="PTHR33463">
    <property type="entry name" value="NB-ARC DOMAIN-CONTAINING PROTEIN-RELATED"/>
    <property type="match status" value="1"/>
</dbReference>
<dbReference type="Pfam" id="PF23247">
    <property type="entry name" value="LRR_RPS2"/>
    <property type="match status" value="1"/>
</dbReference>
<dbReference type="Pfam" id="PF13855">
    <property type="entry name" value="LRR_8"/>
    <property type="match status" value="1"/>
</dbReference>
<keyword evidence="2" id="KW-0433">Leucine-rich repeat</keyword>
<gene>
    <name evidence="11" type="ORF">V6N12_054607</name>
</gene>